<organism evidence="2 3">
    <name type="scientific">Marinicella sediminis</name>
    <dbReference type="NCBI Taxonomy" id="1792834"/>
    <lineage>
        <taxon>Bacteria</taxon>
        <taxon>Pseudomonadati</taxon>
        <taxon>Pseudomonadota</taxon>
        <taxon>Gammaproteobacteria</taxon>
        <taxon>Lysobacterales</taxon>
        <taxon>Marinicellaceae</taxon>
        <taxon>Marinicella</taxon>
    </lineage>
</organism>
<comment type="caution">
    <text evidence="2">The sequence shown here is derived from an EMBL/GenBank/DDBJ whole genome shotgun (WGS) entry which is preliminary data.</text>
</comment>
<dbReference type="Proteomes" id="UP001595533">
    <property type="component" value="Unassembled WGS sequence"/>
</dbReference>
<dbReference type="EMBL" id="JBHRTS010000005">
    <property type="protein sequence ID" value="MFC3194810.1"/>
    <property type="molecule type" value="Genomic_DNA"/>
</dbReference>
<protein>
    <submittedName>
        <fullName evidence="2">Uncharacterized protein</fullName>
    </submittedName>
</protein>
<evidence type="ECO:0000313" key="2">
    <source>
        <dbReference type="EMBL" id="MFC3194810.1"/>
    </source>
</evidence>
<name>A0ABV7J9M5_9GAMM</name>
<reference evidence="3" key="1">
    <citation type="journal article" date="2019" name="Int. J. Syst. Evol. Microbiol.">
        <title>The Global Catalogue of Microorganisms (GCM) 10K type strain sequencing project: providing services to taxonomists for standard genome sequencing and annotation.</title>
        <authorList>
            <consortium name="The Broad Institute Genomics Platform"/>
            <consortium name="The Broad Institute Genome Sequencing Center for Infectious Disease"/>
            <person name="Wu L."/>
            <person name="Ma J."/>
        </authorList>
    </citation>
    <scope>NUCLEOTIDE SEQUENCE [LARGE SCALE GENOMIC DNA]</scope>
    <source>
        <strain evidence="3">KCTC 42953</strain>
    </source>
</reference>
<feature type="signal peptide" evidence="1">
    <location>
        <begin position="1"/>
        <end position="19"/>
    </location>
</feature>
<accession>A0ABV7J9M5</accession>
<keyword evidence="3" id="KW-1185">Reference proteome</keyword>
<proteinExistence type="predicted"/>
<dbReference type="RefSeq" id="WP_077410854.1">
    <property type="nucleotide sequence ID" value="NZ_JBHRTS010000005.1"/>
</dbReference>
<keyword evidence="1" id="KW-0732">Signal</keyword>
<feature type="chain" id="PRO_5046123513" evidence="1">
    <location>
        <begin position="20"/>
        <end position="164"/>
    </location>
</feature>
<evidence type="ECO:0000256" key="1">
    <source>
        <dbReference type="SAM" id="SignalP"/>
    </source>
</evidence>
<evidence type="ECO:0000313" key="3">
    <source>
        <dbReference type="Proteomes" id="UP001595533"/>
    </source>
</evidence>
<gene>
    <name evidence="2" type="ORF">ACFODZ_11220</name>
</gene>
<sequence>MKHISLITCLLLAHSPLHACLPMAKPETPPKLINGQWVQAAQANSQALLKADHDMLENRAYDFVFSATLRRGSRFQDKQLSFLESKNVWQGQVPKTLDIELDDMPTPRNCNPIVYDKEYLFFGILGSRQKPIILKTFRPLTADRKELLGTAKKRWLRGRLIQLR</sequence>